<name>A0A165YDJ1_9HYPH</name>
<reference evidence="1 2" key="1">
    <citation type="journal article" date="2016" name="Front. Microbiol.">
        <title>Comparative Genomic Analysis Reveals a Diverse Repertoire of Genes Involved in Prokaryote-Eukaryote Interactions within the Pseudovibrio Genus.</title>
        <authorList>
            <person name="Romano S."/>
            <person name="Fernandez-Guerra A."/>
            <person name="Reen F.J."/>
            <person name="Glockner F.O."/>
            <person name="Crowley S.P."/>
            <person name="O'Sullivan O."/>
            <person name="Cotter P.D."/>
            <person name="Adams C."/>
            <person name="Dobson A.D."/>
            <person name="O'Gara F."/>
        </authorList>
    </citation>
    <scope>NUCLEOTIDE SEQUENCE [LARGE SCALE GENOMIC DNA]</scope>
    <source>
        <strain evidence="1 2">Ad2</strain>
    </source>
</reference>
<gene>
    <name evidence="1" type="ORF">PsAD2_02260</name>
</gene>
<organism evidence="1 2">
    <name type="scientific">Pseudovibrio axinellae</name>
    <dbReference type="NCBI Taxonomy" id="989403"/>
    <lineage>
        <taxon>Bacteria</taxon>
        <taxon>Pseudomonadati</taxon>
        <taxon>Pseudomonadota</taxon>
        <taxon>Alphaproteobacteria</taxon>
        <taxon>Hyphomicrobiales</taxon>
        <taxon>Stappiaceae</taxon>
        <taxon>Pseudovibrio</taxon>
    </lineage>
</organism>
<dbReference type="Proteomes" id="UP000076577">
    <property type="component" value="Unassembled WGS sequence"/>
</dbReference>
<dbReference type="InterPro" id="IPR018661">
    <property type="entry name" value="DUF2093"/>
</dbReference>
<sequence>MRLAFLKIERYVERNRTNLDSEMMNRFEQPSIPTQARIRYMDGDYQVKAPGNFVKCAITGKTIMLEELKYWSVSRQEAYIDADAALKAYEDNGLKA</sequence>
<dbReference type="AlphaFoldDB" id="A0A165YDJ1"/>
<comment type="caution">
    <text evidence="1">The sequence shown here is derived from an EMBL/GenBank/DDBJ whole genome shotgun (WGS) entry which is preliminary data.</text>
</comment>
<dbReference type="EMBL" id="LMCB01000017">
    <property type="protein sequence ID" value="KZL18745.1"/>
    <property type="molecule type" value="Genomic_DNA"/>
</dbReference>
<dbReference type="PATRIC" id="fig|989403.3.peg.2413"/>
<dbReference type="STRING" id="989403.SAMN05421798_101781"/>
<keyword evidence="2" id="KW-1185">Reference proteome</keyword>
<evidence type="ECO:0000313" key="2">
    <source>
        <dbReference type="Proteomes" id="UP000076577"/>
    </source>
</evidence>
<evidence type="ECO:0000313" key="1">
    <source>
        <dbReference type="EMBL" id="KZL18745.1"/>
    </source>
</evidence>
<proteinExistence type="predicted"/>
<dbReference type="Pfam" id="PF09866">
    <property type="entry name" value="DUF2093"/>
    <property type="match status" value="1"/>
</dbReference>
<protein>
    <recommendedName>
        <fullName evidence="3">DUF2093 domain-containing protein</fullName>
    </recommendedName>
</protein>
<accession>A0A165YDJ1</accession>
<evidence type="ECO:0008006" key="3">
    <source>
        <dbReference type="Google" id="ProtNLM"/>
    </source>
</evidence>